<keyword evidence="10" id="KW-1185">Reference proteome</keyword>
<sequence length="510" mass="57778">MAIFTYTNITISLISLFLARRVYWEVTTGSRRRALSSHHACQPPKGISIWTTCFGLKEVLSDLRAVRTKKILSNWANTLRSNNTHTFLSGPLTMKVFHTDDPENIKAVLATNFQTWGMPRGRVSEMTSLFGHAIFTNEGAAWKHSREMLRPCFERSQVADVSLLAKHVNSLIRVVPMDGSTVDLQPLFFEFTLDVASEFLFGRSTGWLDREERGCDEDASAFVEAFEYCMNPYMSENFKKYGILGFVLPDGKRKRFAKLIRDFANKLVEKRISAKATEPSQSENRHTFLDELLASTQNRTTISSELLHLLLAGRDTTASLLSNLLWELPRHPAILSRLRQEITEHIGDETPTYEQLKSLKYLRAIINESQRIYPIVPANSREALTDTILPRGGGPDGTSPVLVPKGSYVNYYTHAMHHRTDVYGADADEFKPERWLDPGFRPGWAYIPFSGGPRVCIGQNFALTEVSFVVVRLLQMFDVEQRDFGEWKEKVGFTCTGYGGCKVGLKRRVG</sequence>
<dbReference type="GO" id="GO:0005506">
    <property type="term" value="F:iron ion binding"/>
    <property type="evidence" value="ECO:0007669"/>
    <property type="project" value="InterPro"/>
</dbReference>
<evidence type="ECO:0000313" key="9">
    <source>
        <dbReference type="EMBL" id="KAF2127841.1"/>
    </source>
</evidence>
<dbReference type="PANTHER" id="PTHR24287">
    <property type="entry name" value="P450, PUTATIVE (EUROFUNG)-RELATED"/>
    <property type="match status" value="1"/>
</dbReference>
<keyword evidence="5 7" id="KW-0408">Iron</keyword>
<evidence type="ECO:0000256" key="8">
    <source>
        <dbReference type="RuleBase" id="RU000461"/>
    </source>
</evidence>
<keyword evidence="6 8" id="KW-0503">Monooxygenase</keyword>
<evidence type="ECO:0000256" key="2">
    <source>
        <dbReference type="ARBA" id="ARBA00010617"/>
    </source>
</evidence>
<accession>A0A6A6AAV9</accession>
<dbReference type="InterPro" id="IPR002401">
    <property type="entry name" value="Cyt_P450_E_grp-I"/>
</dbReference>
<evidence type="ECO:0000256" key="4">
    <source>
        <dbReference type="ARBA" id="ARBA00023002"/>
    </source>
</evidence>
<comment type="similarity">
    <text evidence="2 8">Belongs to the cytochrome P450 family.</text>
</comment>
<dbReference type="InterPro" id="IPR047146">
    <property type="entry name" value="Cyt_P450_E_CYP52_fungi"/>
</dbReference>
<dbReference type="GO" id="GO:0016705">
    <property type="term" value="F:oxidoreductase activity, acting on paired donors, with incorporation or reduction of molecular oxygen"/>
    <property type="evidence" value="ECO:0007669"/>
    <property type="project" value="InterPro"/>
</dbReference>
<dbReference type="PROSITE" id="PS00086">
    <property type="entry name" value="CYTOCHROME_P450"/>
    <property type="match status" value="1"/>
</dbReference>
<evidence type="ECO:0000313" key="10">
    <source>
        <dbReference type="Proteomes" id="UP000799771"/>
    </source>
</evidence>
<dbReference type="OrthoDB" id="1470350at2759"/>
<dbReference type="PRINTS" id="PR00463">
    <property type="entry name" value="EP450I"/>
</dbReference>
<dbReference type="InterPro" id="IPR001128">
    <property type="entry name" value="Cyt_P450"/>
</dbReference>
<dbReference type="GO" id="GO:0004497">
    <property type="term" value="F:monooxygenase activity"/>
    <property type="evidence" value="ECO:0007669"/>
    <property type="project" value="UniProtKB-KW"/>
</dbReference>
<dbReference type="RefSeq" id="XP_033522230.1">
    <property type="nucleotide sequence ID" value="XM_033663991.1"/>
</dbReference>
<reference evidence="9" key="1">
    <citation type="journal article" date="2020" name="Stud. Mycol.">
        <title>101 Dothideomycetes genomes: a test case for predicting lifestyles and emergence of pathogens.</title>
        <authorList>
            <person name="Haridas S."/>
            <person name="Albert R."/>
            <person name="Binder M."/>
            <person name="Bloem J."/>
            <person name="Labutti K."/>
            <person name="Salamov A."/>
            <person name="Andreopoulos B."/>
            <person name="Baker S."/>
            <person name="Barry K."/>
            <person name="Bills G."/>
            <person name="Bluhm B."/>
            <person name="Cannon C."/>
            <person name="Castanera R."/>
            <person name="Culley D."/>
            <person name="Daum C."/>
            <person name="Ezra D."/>
            <person name="Gonzalez J."/>
            <person name="Henrissat B."/>
            <person name="Kuo A."/>
            <person name="Liang C."/>
            <person name="Lipzen A."/>
            <person name="Lutzoni F."/>
            <person name="Magnuson J."/>
            <person name="Mondo S."/>
            <person name="Nolan M."/>
            <person name="Ohm R."/>
            <person name="Pangilinan J."/>
            <person name="Park H.-J."/>
            <person name="Ramirez L."/>
            <person name="Alfaro M."/>
            <person name="Sun H."/>
            <person name="Tritt A."/>
            <person name="Yoshinaga Y."/>
            <person name="Zwiers L.-H."/>
            <person name="Turgeon B."/>
            <person name="Goodwin S."/>
            <person name="Spatafora J."/>
            <person name="Crous P."/>
            <person name="Grigoriev I."/>
        </authorList>
    </citation>
    <scope>NUCLEOTIDE SEQUENCE</scope>
    <source>
        <strain evidence="9">CBS 119687</strain>
    </source>
</reference>
<evidence type="ECO:0000256" key="5">
    <source>
        <dbReference type="ARBA" id="ARBA00023004"/>
    </source>
</evidence>
<protein>
    <submittedName>
        <fullName evidence="9">Cytochrome P450 family protein</fullName>
    </submittedName>
</protein>
<organism evidence="9 10">
    <name type="scientific">Dothidotthia symphoricarpi CBS 119687</name>
    <dbReference type="NCBI Taxonomy" id="1392245"/>
    <lineage>
        <taxon>Eukaryota</taxon>
        <taxon>Fungi</taxon>
        <taxon>Dikarya</taxon>
        <taxon>Ascomycota</taxon>
        <taxon>Pezizomycotina</taxon>
        <taxon>Dothideomycetes</taxon>
        <taxon>Pleosporomycetidae</taxon>
        <taxon>Pleosporales</taxon>
        <taxon>Dothidotthiaceae</taxon>
        <taxon>Dothidotthia</taxon>
    </lineage>
</organism>
<dbReference type="Gene3D" id="1.10.630.10">
    <property type="entry name" value="Cytochrome P450"/>
    <property type="match status" value="1"/>
</dbReference>
<dbReference type="InterPro" id="IPR017972">
    <property type="entry name" value="Cyt_P450_CS"/>
</dbReference>
<dbReference type="GO" id="GO:0020037">
    <property type="term" value="F:heme binding"/>
    <property type="evidence" value="ECO:0007669"/>
    <property type="project" value="InterPro"/>
</dbReference>
<dbReference type="Pfam" id="PF00067">
    <property type="entry name" value="p450"/>
    <property type="match status" value="1"/>
</dbReference>
<evidence type="ECO:0000256" key="6">
    <source>
        <dbReference type="ARBA" id="ARBA00023033"/>
    </source>
</evidence>
<gene>
    <name evidence="9" type="ORF">P153DRAFT_294917</name>
</gene>
<dbReference type="CDD" id="cd11063">
    <property type="entry name" value="CYP52"/>
    <property type="match status" value="1"/>
</dbReference>
<dbReference type="GeneID" id="54404423"/>
<name>A0A6A6AAV9_9PLEO</name>
<dbReference type="SUPFAM" id="SSF48264">
    <property type="entry name" value="Cytochrome P450"/>
    <property type="match status" value="1"/>
</dbReference>
<keyword evidence="7 8" id="KW-0349">Heme</keyword>
<evidence type="ECO:0000256" key="7">
    <source>
        <dbReference type="PIRSR" id="PIRSR602401-1"/>
    </source>
</evidence>
<dbReference type="Proteomes" id="UP000799771">
    <property type="component" value="Unassembled WGS sequence"/>
</dbReference>
<feature type="binding site" description="axial binding residue" evidence="7">
    <location>
        <position position="456"/>
    </location>
    <ligand>
        <name>heme</name>
        <dbReference type="ChEBI" id="CHEBI:30413"/>
    </ligand>
    <ligandPart>
        <name>Fe</name>
        <dbReference type="ChEBI" id="CHEBI:18248"/>
    </ligandPart>
</feature>
<evidence type="ECO:0000256" key="3">
    <source>
        <dbReference type="ARBA" id="ARBA00022723"/>
    </source>
</evidence>
<keyword evidence="4 8" id="KW-0560">Oxidoreductase</keyword>
<keyword evidence="3 7" id="KW-0479">Metal-binding</keyword>
<proteinExistence type="inferred from homology"/>
<comment type="cofactor">
    <cofactor evidence="1 7">
        <name>heme</name>
        <dbReference type="ChEBI" id="CHEBI:30413"/>
    </cofactor>
</comment>
<dbReference type="EMBL" id="ML977510">
    <property type="protein sequence ID" value="KAF2127841.1"/>
    <property type="molecule type" value="Genomic_DNA"/>
</dbReference>
<dbReference type="AlphaFoldDB" id="A0A6A6AAV9"/>
<dbReference type="PRINTS" id="PR00385">
    <property type="entry name" value="P450"/>
</dbReference>
<evidence type="ECO:0000256" key="1">
    <source>
        <dbReference type="ARBA" id="ARBA00001971"/>
    </source>
</evidence>
<dbReference type="InterPro" id="IPR036396">
    <property type="entry name" value="Cyt_P450_sf"/>
</dbReference>
<dbReference type="PANTHER" id="PTHR24287:SF17">
    <property type="entry name" value="P450, PUTATIVE (EUROFUNG)-RELATED"/>
    <property type="match status" value="1"/>
</dbReference>